<dbReference type="AlphaFoldDB" id="A0AAD7J1K9"/>
<evidence type="ECO:0000313" key="2">
    <source>
        <dbReference type="Proteomes" id="UP001215280"/>
    </source>
</evidence>
<evidence type="ECO:0000313" key="1">
    <source>
        <dbReference type="EMBL" id="KAJ7753976.1"/>
    </source>
</evidence>
<protein>
    <submittedName>
        <fullName evidence="1">Uncharacterized protein</fullName>
    </submittedName>
</protein>
<dbReference type="Proteomes" id="UP001215280">
    <property type="component" value="Unassembled WGS sequence"/>
</dbReference>
<dbReference type="EMBL" id="JARJLG010000069">
    <property type="protein sequence ID" value="KAJ7753976.1"/>
    <property type="molecule type" value="Genomic_DNA"/>
</dbReference>
<proteinExistence type="predicted"/>
<name>A0AAD7J1K9_9AGAR</name>
<comment type="caution">
    <text evidence="1">The sequence shown here is derived from an EMBL/GenBank/DDBJ whole genome shotgun (WGS) entry which is preliminary data.</text>
</comment>
<keyword evidence="2" id="KW-1185">Reference proteome</keyword>
<organism evidence="1 2">
    <name type="scientific">Mycena maculata</name>
    <dbReference type="NCBI Taxonomy" id="230809"/>
    <lineage>
        <taxon>Eukaryota</taxon>
        <taxon>Fungi</taxon>
        <taxon>Dikarya</taxon>
        <taxon>Basidiomycota</taxon>
        <taxon>Agaricomycotina</taxon>
        <taxon>Agaricomycetes</taxon>
        <taxon>Agaricomycetidae</taxon>
        <taxon>Agaricales</taxon>
        <taxon>Marasmiineae</taxon>
        <taxon>Mycenaceae</taxon>
        <taxon>Mycena</taxon>
    </lineage>
</organism>
<sequence length="214" mass="24017">MEPTFDINDGKSKDWLLRVQYFSIGGDSWDRTASTVYSKSTANDHLLKIQGLFATLHLPLRFPFQKAGMKYLSRSYHSFRQDSGMISWAWATEFIAFESAKVKQASTSDVPACMHHLSVTVDGRLVLPLMSVDRQQVALDELLKFPSSSDRESEMTWVLSNSQLEGFGTKLREMAKEEEVRLKISVYGAVKSHPRTRTAVAPVASVKKNIAGPD</sequence>
<gene>
    <name evidence="1" type="ORF">DFH07DRAFT_773991</name>
</gene>
<accession>A0AAD7J1K9</accession>
<reference evidence="1" key="1">
    <citation type="submission" date="2023-03" db="EMBL/GenBank/DDBJ databases">
        <title>Massive genome expansion in bonnet fungi (Mycena s.s.) driven by repeated elements and novel gene families across ecological guilds.</title>
        <authorList>
            <consortium name="Lawrence Berkeley National Laboratory"/>
            <person name="Harder C.B."/>
            <person name="Miyauchi S."/>
            <person name="Viragh M."/>
            <person name="Kuo A."/>
            <person name="Thoen E."/>
            <person name="Andreopoulos B."/>
            <person name="Lu D."/>
            <person name="Skrede I."/>
            <person name="Drula E."/>
            <person name="Henrissat B."/>
            <person name="Morin E."/>
            <person name="Kohler A."/>
            <person name="Barry K."/>
            <person name="LaButti K."/>
            <person name="Morin E."/>
            <person name="Salamov A."/>
            <person name="Lipzen A."/>
            <person name="Mereny Z."/>
            <person name="Hegedus B."/>
            <person name="Baldrian P."/>
            <person name="Stursova M."/>
            <person name="Weitz H."/>
            <person name="Taylor A."/>
            <person name="Grigoriev I.V."/>
            <person name="Nagy L.G."/>
            <person name="Martin F."/>
            <person name="Kauserud H."/>
        </authorList>
    </citation>
    <scope>NUCLEOTIDE SEQUENCE</scope>
    <source>
        <strain evidence="1">CBHHK188m</strain>
    </source>
</reference>